<keyword evidence="3" id="KW-0862">Zinc</keyword>
<evidence type="ECO:0000313" key="8">
    <source>
        <dbReference type="Proteomes" id="UP001194468"/>
    </source>
</evidence>
<feature type="region of interest" description="Disordered" evidence="5">
    <location>
        <begin position="259"/>
        <end position="281"/>
    </location>
</feature>
<dbReference type="EMBL" id="WHUW01000083">
    <property type="protein sequence ID" value="KAF8427115.1"/>
    <property type="molecule type" value="Genomic_DNA"/>
</dbReference>
<dbReference type="Proteomes" id="UP001194468">
    <property type="component" value="Unassembled WGS sequence"/>
</dbReference>
<accession>A0AAD4G8T2</accession>
<feature type="region of interest" description="Disordered" evidence="5">
    <location>
        <begin position="1470"/>
        <end position="1496"/>
    </location>
</feature>
<feature type="compositionally biased region" description="Basic and acidic residues" evidence="5">
    <location>
        <begin position="426"/>
        <end position="459"/>
    </location>
</feature>
<feature type="region of interest" description="Disordered" evidence="5">
    <location>
        <begin position="1324"/>
        <end position="1375"/>
    </location>
</feature>
<name>A0AAD4G8T2_BOLED</name>
<evidence type="ECO:0000256" key="2">
    <source>
        <dbReference type="ARBA" id="ARBA00022771"/>
    </source>
</evidence>
<dbReference type="InterPro" id="IPR013083">
    <property type="entry name" value="Znf_RING/FYVE/PHD"/>
</dbReference>
<reference evidence="7" key="2">
    <citation type="journal article" date="2020" name="Nat. Commun.">
        <title>Large-scale genome sequencing of mycorrhizal fungi provides insights into the early evolution of symbiotic traits.</title>
        <authorList>
            <person name="Miyauchi S."/>
            <person name="Kiss E."/>
            <person name="Kuo A."/>
            <person name="Drula E."/>
            <person name="Kohler A."/>
            <person name="Sanchez-Garcia M."/>
            <person name="Morin E."/>
            <person name="Andreopoulos B."/>
            <person name="Barry K.W."/>
            <person name="Bonito G."/>
            <person name="Buee M."/>
            <person name="Carver A."/>
            <person name="Chen C."/>
            <person name="Cichocki N."/>
            <person name="Clum A."/>
            <person name="Culley D."/>
            <person name="Crous P.W."/>
            <person name="Fauchery L."/>
            <person name="Girlanda M."/>
            <person name="Hayes R.D."/>
            <person name="Keri Z."/>
            <person name="LaButti K."/>
            <person name="Lipzen A."/>
            <person name="Lombard V."/>
            <person name="Magnuson J."/>
            <person name="Maillard F."/>
            <person name="Murat C."/>
            <person name="Nolan M."/>
            <person name="Ohm R.A."/>
            <person name="Pangilinan J."/>
            <person name="Pereira M.F."/>
            <person name="Perotto S."/>
            <person name="Peter M."/>
            <person name="Pfister S."/>
            <person name="Riley R."/>
            <person name="Sitrit Y."/>
            <person name="Stielow J.B."/>
            <person name="Szollosi G."/>
            <person name="Zifcakova L."/>
            <person name="Stursova M."/>
            <person name="Spatafora J.W."/>
            <person name="Tedersoo L."/>
            <person name="Vaario L.M."/>
            <person name="Yamada A."/>
            <person name="Yan M."/>
            <person name="Wang P."/>
            <person name="Xu J."/>
            <person name="Bruns T."/>
            <person name="Baldrian P."/>
            <person name="Vilgalys R."/>
            <person name="Dunand C."/>
            <person name="Henrissat B."/>
            <person name="Grigoriev I.V."/>
            <person name="Hibbett D."/>
            <person name="Nagy L.G."/>
            <person name="Martin F.M."/>
        </authorList>
    </citation>
    <scope>NUCLEOTIDE SEQUENCE</scope>
    <source>
        <strain evidence="7">BED1</strain>
    </source>
</reference>
<feature type="compositionally biased region" description="Basic and acidic residues" evidence="5">
    <location>
        <begin position="1413"/>
        <end position="1423"/>
    </location>
</feature>
<keyword evidence="8" id="KW-1185">Reference proteome</keyword>
<evidence type="ECO:0000256" key="3">
    <source>
        <dbReference type="ARBA" id="ARBA00022833"/>
    </source>
</evidence>
<feature type="region of interest" description="Disordered" evidence="5">
    <location>
        <begin position="1409"/>
        <end position="1455"/>
    </location>
</feature>
<organism evidence="7 8">
    <name type="scientific">Boletus edulis BED1</name>
    <dbReference type="NCBI Taxonomy" id="1328754"/>
    <lineage>
        <taxon>Eukaryota</taxon>
        <taxon>Fungi</taxon>
        <taxon>Dikarya</taxon>
        <taxon>Basidiomycota</taxon>
        <taxon>Agaricomycotina</taxon>
        <taxon>Agaricomycetes</taxon>
        <taxon>Agaricomycetidae</taxon>
        <taxon>Boletales</taxon>
        <taxon>Boletineae</taxon>
        <taxon>Boletaceae</taxon>
        <taxon>Boletoideae</taxon>
        <taxon>Boletus</taxon>
    </lineage>
</organism>
<feature type="compositionally biased region" description="Basic residues" evidence="5">
    <location>
        <begin position="271"/>
        <end position="281"/>
    </location>
</feature>
<gene>
    <name evidence="7" type="ORF">L210DRAFT_3508999</name>
</gene>
<dbReference type="SMART" id="SM00184">
    <property type="entry name" value="RING"/>
    <property type="match status" value="1"/>
</dbReference>
<dbReference type="GO" id="GO:0008270">
    <property type="term" value="F:zinc ion binding"/>
    <property type="evidence" value="ECO:0007669"/>
    <property type="project" value="UniProtKB-KW"/>
</dbReference>
<feature type="region of interest" description="Disordered" evidence="5">
    <location>
        <begin position="416"/>
        <end position="459"/>
    </location>
</feature>
<feature type="domain" description="RING-type" evidence="6">
    <location>
        <begin position="90"/>
        <end position="146"/>
    </location>
</feature>
<protein>
    <recommendedName>
        <fullName evidence="6">RING-type domain-containing protein</fullName>
    </recommendedName>
</protein>
<feature type="region of interest" description="Disordered" evidence="5">
    <location>
        <begin position="18"/>
        <end position="45"/>
    </location>
</feature>
<evidence type="ECO:0000256" key="5">
    <source>
        <dbReference type="SAM" id="MobiDB-lite"/>
    </source>
</evidence>
<dbReference type="InterPro" id="IPR017907">
    <property type="entry name" value="Znf_RING_CS"/>
</dbReference>
<reference evidence="7" key="1">
    <citation type="submission" date="2019-10" db="EMBL/GenBank/DDBJ databases">
        <authorList>
            <consortium name="DOE Joint Genome Institute"/>
            <person name="Kuo A."/>
            <person name="Miyauchi S."/>
            <person name="Kiss E."/>
            <person name="Drula E."/>
            <person name="Kohler A."/>
            <person name="Sanchez-Garcia M."/>
            <person name="Andreopoulos B."/>
            <person name="Barry K.W."/>
            <person name="Bonito G."/>
            <person name="Buee M."/>
            <person name="Carver A."/>
            <person name="Chen C."/>
            <person name="Cichocki N."/>
            <person name="Clum A."/>
            <person name="Culley D."/>
            <person name="Crous P.W."/>
            <person name="Fauchery L."/>
            <person name="Girlanda M."/>
            <person name="Hayes R."/>
            <person name="Keri Z."/>
            <person name="LaButti K."/>
            <person name="Lipzen A."/>
            <person name="Lombard V."/>
            <person name="Magnuson J."/>
            <person name="Maillard F."/>
            <person name="Morin E."/>
            <person name="Murat C."/>
            <person name="Nolan M."/>
            <person name="Ohm R."/>
            <person name="Pangilinan J."/>
            <person name="Pereira M."/>
            <person name="Perotto S."/>
            <person name="Peter M."/>
            <person name="Riley R."/>
            <person name="Sitrit Y."/>
            <person name="Stielow B."/>
            <person name="Szollosi G."/>
            <person name="Zifcakova L."/>
            <person name="Stursova M."/>
            <person name="Spatafora J.W."/>
            <person name="Tedersoo L."/>
            <person name="Vaario L.-M."/>
            <person name="Yamada A."/>
            <person name="Yan M."/>
            <person name="Wang P."/>
            <person name="Xu J."/>
            <person name="Bruns T."/>
            <person name="Baldrian P."/>
            <person name="Vilgalys R."/>
            <person name="Henrissat B."/>
            <person name="Grigoriev I.V."/>
            <person name="Hibbett D."/>
            <person name="Nagy L.G."/>
            <person name="Martin F.M."/>
        </authorList>
    </citation>
    <scope>NUCLEOTIDE SEQUENCE</scope>
    <source>
        <strain evidence="7">BED1</strain>
    </source>
</reference>
<evidence type="ECO:0000259" key="6">
    <source>
        <dbReference type="PROSITE" id="PS50089"/>
    </source>
</evidence>
<evidence type="ECO:0000256" key="4">
    <source>
        <dbReference type="PROSITE-ProRule" id="PRU00175"/>
    </source>
</evidence>
<proteinExistence type="predicted"/>
<dbReference type="Gene3D" id="3.30.40.10">
    <property type="entry name" value="Zinc/RING finger domain, C3HC4 (zinc finger)"/>
    <property type="match status" value="1"/>
</dbReference>
<dbReference type="SUPFAM" id="SSF57850">
    <property type="entry name" value="RING/U-box"/>
    <property type="match status" value="1"/>
</dbReference>
<sequence length="1511" mass="171025">MGDFLEEQRRRINIMIMMEREDEHTENEADNDLGGSKTSKDDTRVDVGREESVVGIVEEMAERILDDEAIMMDVGRLKCMDDLLSGQFMCGICQGILVNATRMNLECAHMFCGSCATMTWSKHYEGKSMEGRLVQRESRFQCPYCRRECTRIPELEERNKENIPFAVDRGVNRILEAMVEEGRGTATRIVGKMDKELSKLGENEEIVKVWQDGGLMETDRGSRSGASVEAMERFERYWGHLETNEIFERLGQFEVTERDGRGALPESPERRARRGGMARKRRRVVQQQLHEVMGRLGSVNGVYYEMEYLDGGIRRRRGILGTGNEGHLTVGFDEDGGYSGQATRYTYRGGWICRVWRTRRHYFGRNTTNTHSKFTARTQGAASAAISTVISDEYVKRAGIFGRTTFDRRSVYQSTIHHERRVMPPKSREKAEKPEKKVAKGRKAKDTDGGGRGDTRAEDQVAEELHDLEDRARKAFLGYARTDLFKRNITFGKYNVRLLNHSHRRRLYESFKSGGLQRFSVNNAIPLIIRSDDVVSTSVCTLDSQTVAKRDGSHLPWLELKGEMLAGDKYGTEIVAAGGRHRRSALDEWFNDRKRGVAIVEKEMKDLQAQSKSDAESVSVEELRIAAERIVQANRVVEMGGSWIVEVYDADLVDTKLGLHLSSNQRLYVYAETAEEGVIQTFKTLIASKQDWKNIPVVTGLRSTSQRYRINSLLTQDYVWRLFLSLLGMSSTHYIHSDIFKISSLTTNLMSPHGGMLAAATIFLEDRLRMCFNAIPWDAKKVSQMMDIVEDFALAKDEDDEIKAANVYLYRCVKRLANATPVMDAIQDEIRDTIEAIYQENFGEHEKWKYFGTGDTVWKTRYNKYVKEVLEELEGIVAENLGREEHREALDDVKMAWKDCVSKASLVLKIKGAPDHGEFMPFMSVSVWKDMNEQLKRVPRALTEISAWFSPLLYSQKIVGRKWKVVSATADMLRGVAGHPDIADEYVLRAQKMLVWALFSRFGALLRMDQQMGEINMPPRPEFLPTLREYMLLDGPHKVETPWKSPDPIQIERDPKDTEDSVVLKEYNLEVHVVDDFVKNRVSSSWAQQHEVPWLSRWYRTTQIQPISKEIYRTLPLIAYHTHSFGKTKEKSEARWRKETIIAAIYEYCAIQRYRVPLLTAKDSAAAFIRHVLDSLLTFTLNEGKGALSQDGSRTLTWPDAIIFDANKVSLSEGLFDICDENARSSKIITQSLHSEWIQKVVRAVEACPAAWPVVAGESLTPGKSRAVSKRVAVVLDELIVALANNSERHRDLNYDEEDEKKEKFANIEEVRIDATLSVNTLHKSSGVDKGKSKAAAVEDEADDGDEGDDEGDDDEDGEGEGEEPKPPGLKASVSKVKADAAAKAQMEERIFSCLFSPFKTNAILSKNGQKALKREPKSKQLKLDASFTSGSPTVAQTSQRPDTSPIHTMDVPDKEVDIPAALDAVVDENMGDTSEKDSTHDVPQDDLDMDTDGAPSIVDECLLEPTVYPT</sequence>
<evidence type="ECO:0000313" key="7">
    <source>
        <dbReference type="EMBL" id="KAF8427115.1"/>
    </source>
</evidence>
<feature type="compositionally biased region" description="Basic and acidic residues" evidence="5">
    <location>
        <begin position="1474"/>
        <end position="1484"/>
    </location>
</feature>
<feature type="compositionally biased region" description="Acidic residues" evidence="5">
    <location>
        <begin position="1338"/>
        <end position="1362"/>
    </location>
</feature>
<dbReference type="PROSITE" id="PS50089">
    <property type="entry name" value="ZF_RING_2"/>
    <property type="match status" value="1"/>
</dbReference>
<feature type="compositionally biased region" description="Basic and acidic residues" evidence="5">
    <location>
        <begin position="18"/>
        <end position="27"/>
    </location>
</feature>
<dbReference type="PROSITE" id="PS00518">
    <property type="entry name" value="ZF_RING_1"/>
    <property type="match status" value="1"/>
</dbReference>
<keyword evidence="2 4" id="KW-0863">Zinc-finger</keyword>
<keyword evidence="1" id="KW-0479">Metal-binding</keyword>
<feature type="compositionally biased region" description="Polar residues" evidence="5">
    <location>
        <begin position="1427"/>
        <end position="1447"/>
    </location>
</feature>
<evidence type="ECO:0000256" key="1">
    <source>
        <dbReference type="ARBA" id="ARBA00022723"/>
    </source>
</evidence>
<comment type="caution">
    <text evidence="7">The sequence shown here is derived from an EMBL/GenBank/DDBJ whole genome shotgun (WGS) entry which is preliminary data.</text>
</comment>
<dbReference type="InterPro" id="IPR001841">
    <property type="entry name" value="Znf_RING"/>
</dbReference>